<accession>F0ZSJ9</accession>
<dbReference type="RefSeq" id="XP_003290391.1">
    <property type="nucleotide sequence ID" value="XM_003290343.1"/>
</dbReference>
<evidence type="ECO:0000313" key="2">
    <source>
        <dbReference type="Proteomes" id="UP000001064"/>
    </source>
</evidence>
<dbReference type="EMBL" id="GL871159">
    <property type="protein sequence ID" value="EGC33078.1"/>
    <property type="molecule type" value="Genomic_DNA"/>
</dbReference>
<dbReference type="InParanoid" id="F0ZSJ9"/>
<dbReference type="Proteomes" id="UP000001064">
    <property type="component" value="Unassembled WGS sequence"/>
</dbReference>
<evidence type="ECO:0000313" key="1">
    <source>
        <dbReference type="EMBL" id="EGC33078.1"/>
    </source>
</evidence>
<reference evidence="2" key="1">
    <citation type="journal article" date="2011" name="Genome Biol.">
        <title>Comparative genomics of the social amoebae Dictyostelium discoideum and Dictyostelium purpureum.</title>
        <authorList>
            <consortium name="US DOE Joint Genome Institute (JGI-PGF)"/>
            <person name="Sucgang R."/>
            <person name="Kuo A."/>
            <person name="Tian X."/>
            <person name="Salerno W."/>
            <person name="Parikh A."/>
            <person name="Feasley C.L."/>
            <person name="Dalin E."/>
            <person name="Tu H."/>
            <person name="Huang E."/>
            <person name="Barry K."/>
            <person name="Lindquist E."/>
            <person name="Shapiro H."/>
            <person name="Bruce D."/>
            <person name="Schmutz J."/>
            <person name="Salamov A."/>
            <person name="Fey P."/>
            <person name="Gaudet P."/>
            <person name="Anjard C."/>
            <person name="Babu M.M."/>
            <person name="Basu S."/>
            <person name="Bushmanova Y."/>
            <person name="van der Wel H."/>
            <person name="Katoh-Kurasawa M."/>
            <person name="Dinh C."/>
            <person name="Coutinho P.M."/>
            <person name="Saito T."/>
            <person name="Elias M."/>
            <person name="Schaap P."/>
            <person name="Kay R.R."/>
            <person name="Henrissat B."/>
            <person name="Eichinger L."/>
            <person name="Rivero F."/>
            <person name="Putnam N.H."/>
            <person name="West C.M."/>
            <person name="Loomis W.F."/>
            <person name="Chisholm R.L."/>
            <person name="Shaulsky G."/>
            <person name="Strassmann J.E."/>
            <person name="Queller D.C."/>
            <person name="Kuspa A."/>
            <person name="Grigoriev I.V."/>
        </authorList>
    </citation>
    <scope>NUCLEOTIDE SEQUENCE [LARGE SCALE GENOMIC DNA]</scope>
    <source>
        <strain evidence="2">QSDP1</strain>
    </source>
</reference>
<dbReference type="AlphaFoldDB" id="F0ZSJ9"/>
<dbReference type="KEGG" id="dpp:DICPUDRAFT_81123"/>
<organism evidence="1 2">
    <name type="scientific">Dictyostelium purpureum</name>
    <name type="common">Slime mold</name>
    <dbReference type="NCBI Taxonomy" id="5786"/>
    <lineage>
        <taxon>Eukaryota</taxon>
        <taxon>Amoebozoa</taxon>
        <taxon>Evosea</taxon>
        <taxon>Eumycetozoa</taxon>
        <taxon>Dictyostelia</taxon>
        <taxon>Dictyosteliales</taxon>
        <taxon>Dictyosteliaceae</taxon>
        <taxon>Dictyostelium</taxon>
    </lineage>
</organism>
<dbReference type="GeneID" id="10504747"/>
<keyword evidence="2" id="KW-1185">Reference proteome</keyword>
<gene>
    <name evidence="1" type="ORF">DICPUDRAFT_81123</name>
</gene>
<sequence length="176" mass="19930">MNPINGASSKSMLNSSESISFSENELLGLGNSLGGGSCGFNPSHPINNNFNLSEICFKPLENKQIYLAYVYQLKPFNTLTGSAVSSIYKDLAYVYQMHSEPIKRDLYYLQIIININPITNYCSIIISKLTAININNYHKKSQSRRNSNSFKVFQSLVNQLRQNSNQLQVHVKIQKR</sequence>
<name>F0ZSJ9_DICPU</name>
<proteinExistence type="predicted"/>
<dbReference type="VEuPathDB" id="AmoebaDB:DICPUDRAFT_81123"/>
<protein>
    <submittedName>
        <fullName evidence="1">Uncharacterized protein</fullName>
    </submittedName>
</protein>